<dbReference type="AlphaFoldDB" id="A0A854BZE7"/>
<dbReference type="Gene3D" id="2.40.100.20">
    <property type="match status" value="1"/>
</dbReference>
<keyword evidence="2" id="KW-0732">Signal</keyword>
<comment type="caution">
    <text evidence="5">The sequence shown here is derived from an EMBL/GenBank/DDBJ whole genome shotgun (WGS) entry which is preliminary data.</text>
</comment>
<feature type="compositionally biased region" description="Polar residues" evidence="1">
    <location>
        <begin position="30"/>
        <end position="44"/>
    </location>
</feature>
<dbReference type="Proteomes" id="UP000722357">
    <property type="component" value="Unassembled WGS sequence"/>
</dbReference>
<dbReference type="InterPro" id="IPR041183">
    <property type="entry name" value="Cyclophilin-like"/>
</dbReference>
<organism evidence="5 6">
    <name type="scientific">Phocaeicola plebeius</name>
    <dbReference type="NCBI Taxonomy" id="310297"/>
    <lineage>
        <taxon>Bacteria</taxon>
        <taxon>Pseudomonadati</taxon>
        <taxon>Bacteroidota</taxon>
        <taxon>Bacteroidia</taxon>
        <taxon>Bacteroidales</taxon>
        <taxon>Bacteroidaceae</taxon>
        <taxon>Phocaeicola</taxon>
    </lineage>
</organism>
<accession>A0A854BZE7</accession>
<sequence>MKRILLFPLLFFAGMTLFACNPSDDAPSAPETNTPEQSGNAGDSETNEHPENDENEDTPMENNTLKLTVNGRSFTATLVKNSSTEALMKQLAQGSVDIRMNDYGDMEKVGSLGFSLPRNDRQTTTAPGDLILYQGNSFVIYYDTNSWNFTRLGKVDGVSSRNEMLDLLGGKGEVIVTLSLAE</sequence>
<dbReference type="Pfam" id="PF18050">
    <property type="entry name" value="Cyclophil_like2"/>
    <property type="match status" value="1"/>
</dbReference>
<proteinExistence type="predicted"/>
<evidence type="ECO:0000256" key="2">
    <source>
        <dbReference type="SAM" id="SignalP"/>
    </source>
</evidence>
<dbReference type="Proteomes" id="UP000186685">
    <property type="component" value="Unassembled WGS sequence"/>
</dbReference>
<dbReference type="SUPFAM" id="SSF50891">
    <property type="entry name" value="Cyclophilin-like"/>
    <property type="match status" value="1"/>
</dbReference>
<evidence type="ECO:0000313" key="6">
    <source>
        <dbReference type="Proteomes" id="UP000186685"/>
    </source>
</evidence>
<reference evidence="5 6" key="1">
    <citation type="journal article" date="2016" name="Nat. Biotechnol.">
        <title>Measurement of bacterial replication rates in microbial communities.</title>
        <authorList>
            <person name="Brown C.T."/>
            <person name="Olm M.R."/>
            <person name="Thomas B.C."/>
            <person name="Banfield J.F."/>
        </authorList>
    </citation>
    <scope>NUCLEOTIDE SEQUENCE [LARGE SCALE GENOMIC DNA]</scope>
    <source>
        <strain evidence="5">45_130</strain>
    </source>
</reference>
<evidence type="ECO:0000256" key="1">
    <source>
        <dbReference type="SAM" id="MobiDB-lite"/>
    </source>
</evidence>
<dbReference type="InterPro" id="IPR029000">
    <property type="entry name" value="Cyclophilin-like_dom_sf"/>
</dbReference>
<gene>
    <name evidence="5" type="ORF">BHV76_07965</name>
    <name evidence="4" type="ORF">K8V40_09340</name>
</gene>
<feature type="region of interest" description="Disordered" evidence="1">
    <location>
        <begin position="23"/>
        <end position="61"/>
    </location>
</feature>
<dbReference type="EMBL" id="DYWE01000094">
    <property type="protein sequence ID" value="HJF81836.1"/>
    <property type="molecule type" value="Genomic_DNA"/>
</dbReference>
<reference evidence="4" key="3">
    <citation type="submission" date="2021-09" db="EMBL/GenBank/DDBJ databases">
        <authorList>
            <person name="Gilroy R."/>
        </authorList>
    </citation>
    <scope>NUCLEOTIDE SEQUENCE</scope>
    <source>
        <strain evidence="4">9794</strain>
    </source>
</reference>
<reference evidence="4" key="2">
    <citation type="journal article" date="2021" name="PeerJ">
        <title>Extensive microbial diversity within the chicken gut microbiome revealed by metagenomics and culture.</title>
        <authorList>
            <person name="Gilroy R."/>
            <person name="Ravi A."/>
            <person name="Getino M."/>
            <person name="Pursley I."/>
            <person name="Horton D.L."/>
            <person name="Alikhan N.F."/>
            <person name="Baker D."/>
            <person name="Gharbi K."/>
            <person name="Hall N."/>
            <person name="Watson M."/>
            <person name="Adriaenssens E.M."/>
            <person name="Foster-Nyarko E."/>
            <person name="Jarju S."/>
            <person name="Secka A."/>
            <person name="Antonio M."/>
            <person name="Oren A."/>
            <person name="Chaudhuri R.R."/>
            <person name="La Ragione R."/>
            <person name="Hildebrand F."/>
            <person name="Pallen M.J."/>
        </authorList>
    </citation>
    <scope>NUCLEOTIDE SEQUENCE</scope>
    <source>
        <strain evidence="4">9794</strain>
    </source>
</reference>
<evidence type="ECO:0000313" key="5">
    <source>
        <dbReference type="EMBL" id="OKZ09806.1"/>
    </source>
</evidence>
<feature type="chain" id="PRO_5032485853" description="Cyclophilin-like domain-containing protein" evidence="2">
    <location>
        <begin position="20"/>
        <end position="182"/>
    </location>
</feature>
<feature type="signal peptide" evidence="2">
    <location>
        <begin position="1"/>
        <end position="19"/>
    </location>
</feature>
<feature type="domain" description="Cyclophilin-like" evidence="3">
    <location>
        <begin position="67"/>
        <end position="178"/>
    </location>
</feature>
<protein>
    <recommendedName>
        <fullName evidence="3">Cyclophilin-like domain-containing protein</fullName>
    </recommendedName>
</protein>
<dbReference type="PROSITE" id="PS51257">
    <property type="entry name" value="PROKAR_LIPOPROTEIN"/>
    <property type="match status" value="1"/>
</dbReference>
<name>A0A854BZE7_9BACT</name>
<evidence type="ECO:0000259" key="3">
    <source>
        <dbReference type="Pfam" id="PF18050"/>
    </source>
</evidence>
<evidence type="ECO:0000313" key="4">
    <source>
        <dbReference type="EMBL" id="HJF81836.1"/>
    </source>
</evidence>
<dbReference type="EMBL" id="MNQR01000021">
    <property type="protein sequence ID" value="OKZ09806.1"/>
    <property type="molecule type" value="Genomic_DNA"/>
</dbReference>